<sequence>MDTRFLELFSKATAGRWDSAGATTPGRVDGGATPSRWDATPGRSTEDPTTAPTPSRWDSAATPSRWDATPARAVGETPSRWDATPAKGGVACETPKRTRSRWDETPVGQPSGSMTPMGGMTPGAAAFAMGTPAVTPRGGFDMPTPAAPSAIAAQSMLGARALASRIDKELDERNRYMSDEEIDAMLPQTGYKILPVCCWARKRW</sequence>
<feature type="domain" description="Splicing factor 3B subunit 1" evidence="2">
    <location>
        <begin position="94"/>
        <end position="195"/>
    </location>
</feature>
<dbReference type="InterPro" id="IPR038737">
    <property type="entry name" value="SF3b_su1-like"/>
</dbReference>
<dbReference type="EMBL" id="JAPMOS010000087">
    <property type="protein sequence ID" value="KAJ4455959.1"/>
    <property type="molecule type" value="Genomic_DNA"/>
</dbReference>
<dbReference type="Proteomes" id="UP001141327">
    <property type="component" value="Unassembled WGS sequence"/>
</dbReference>
<accession>A0ABQ8UF48</accession>
<protein>
    <submittedName>
        <fullName evidence="3">Splicing factor 3B subunit 1</fullName>
    </submittedName>
</protein>
<keyword evidence="4" id="KW-1185">Reference proteome</keyword>
<comment type="caution">
    <text evidence="3">The sequence shown here is derived from an EMBL/GenBank/DDBJ whole genome shotgun (WGS) entry which is preliminary data.</text>
</comment>
<evidence type="ECO:0000313" key="4">
    <source>
        <dbReference type="Proteomes" id="UP001141327"/>
    </source>
</evidence>
<gene>
    <name evidence="3" type="ORF">PAPYR_8983</name>
</gene>
<name>A0ABQ8UF48_9EUKA</name>
<feature type="region of interest" description="Disordered" evidence="1">
    <location>
        <begin position="14"/>
        <end position="115"/>
    </location>
</feature>
<evidence type="ECO:0000259" key="2">
    <source>
        <dbReference type="Pfam" id="PF08920"/>
    </source>
</evidence>
<feature type="compositionally biased region" description="Basic and acidic residues" evidence="1">
    <location>
        <begin position="94"/>
        <end position="104"/>
    </location>
</feature>
<reference evidence="3" key="1">
    <citation type="journal article" date="2022" name="bioRxiv">
        <title>Genomics of Preaxostyla Flagellates Illuminates Evolutionary Transitions and the Path Towards Mitochondrial Loss.</title>
        <authorList>
            <person name="Novak L.V.F."/>
            <person name="Treitli S.C."/>
            <person name="Pyrih J."/>
            <person name="Halakuc P."/>
            <person name="Pipaliya S.V."/>
            <person name="Vacek V."/>
            <person name="Brzon O."/>
            <person name="Soukal P."/>
            <person name="Eme L."/>
            <person name="Dacks J.B."/>
            <person name="Karnkowska A."/>
            <person name="Elias M."/>
            <person name="Hampl V."/>
        </authorList>
    </citation>
    <scope>NUCLEOTIDE SEQUENCE</scope>
    <source>
        <strain evidence="3">RCP-MX</strain>
    </source>
</reference>
<evidence type="ECO:0000256" key="1">
    <source>
        <dbReference type="SAM" id="MobiDB-lite"/>
    </source>
</evidence>
<evidence type="ECO:0000313" key="3">
    <source>
        <dbReference type="EMBL" id="KAJ4455959.1"/>
    </source>
</evidence>
<organism evidence="3 4">
    <name type="scientific">Paratrimastix pyriformis</name>
    <dbReference type="NCBI Taxonomy" id="342808"/>
    <lineage>
        <taxon>Eukaryota</taxon>
        <taxon>Metamonada</taxon>
        <taxon>Preaxostyla</taxon>
        <taxon>Paratrimastigidae</taxon>
        <taxon>Paratrimastix</taxon>
    </lineage>
</organism>
<dbReference type="PANTHER" id="PTHR12097">
    <property type="entry name" value="SPLICING FACTOR 3B, SUBUNIT 1-RELATED"/>
    <property type="match status" value="1"/>
</dbReference>
<dbReference type="InterPro" id="IPR015016">
    <property type="entry name" value="SF3b_su1"/>
</dbReference>
<dbReference type="Pfam" id="PF08920">
    <property type="entry name" value="SF3b1"/>
    <property type="match status" value="1"/>
</dbReference>
<proteinExistence type="predicted"/>